<dbReference type="OrthoDB" id="411145at2759"/>
<dbReference type="Proteomes" id="UP000054047">
    <property type="component" value="Unassembled WGS sequence"/>
</dbReference>
<evidence type="ECO:0000313" key="1">
    <source>
        <dbReference type="EMBL" id="KIH50065.1"/>
    </source>
</evidence>
<dbReference type="InterPro" id="IPR011009">
    <property type="entry name" value="Kinase-like_dom_sf"/>
</dbReference>
<dbReference type="InterPro" id="IPR012877">
    <property type="entry name" value="Dhs-27"/>
</dbReference>
<dbReference type="PANTHER" id="PTHR23020">
    <property type="entry name" value="UNCHARACTERIZED NUCLEAR HORMONE RECEPTOR-RELATED"/>
    <property type="match status" value="1"/>
</dbReference>
<sequence>MFEPADGLFGTFVTEKWLVDELSSLHHTVISAPTFSRIGETEGSFSRVCLMECKNSGALPQKMIVKVTCNPPMSSLDSEFWYRSLRVLRMNKSVKTHLQYHNTETLFYQHAQNIPGVPRTFLCRPLADDDRDVICMEYMEGCRTLPVYENISIEQMKSVGLSFCCF</sequence>
<keyword evidence="2" id="KW-1185">Reference proteome</keyword>
<accession>A0A0C2FNB3</accession>
<evidence type="ECO:0008006" key="3">
    <source>
        <dbReference type="Google" id="ProtNLM"/>
    </source>
</evidence>
<dbReference type="PANTHER" id="PTHR23020:SF8">
    <property type="entry name" value="CHK KINASE-LIKE DOMAIN-CONTAINING PROTEIN"/>
    <property type="match status" value="1"/>
</dbReference>
<reference evidence="1 2" key="1">
    <citation type="submission" date="2013-12" db="EMBL/GenBank/DDBJ databases">
        <title>Draft genome of the parsitic nematode Ancylostoma duodenale.</title>
        <authorList>
            <person name="Mitreva M."/>
        </authorList>
    </citation>
    <scope>NUCLEOTIDE SEQUENCE [LARGE SCALE GENOMIC DNA]</scope>
    <source>
        <strain evidence="1 2">Zhejiang</strain>
    </source>
</reference>
<protein>
    <recommendedName>
        <fullName evidence="3">Aminoglycoside phosphotransferase domain-containing protein</fullName>
    </recommendedName>
</protein>
<proteinExistence type="predicted"/>
<dbReference type="InterPro" id="IPR052961">
    <property type="entry name" value="Oxido-Kinase-like_Enzymes"/>
</dbReference>
<dbReference type="Pfam" id="PF07914">
    <property type="entry name" value="DUF1679"/>
    <property type="match status" value="1"/>
</dbReference>
<organism evidence="1 2">
    <name type="scientific">Ancylostoma duodenale</name>
    <dbReference type="NCBI Taxonomy" id="51022"/>
    <lineage>
        <taxon>Eukaryota</taxon>
        <taxon>Metazoa</taxon>
        <taxon>Ecdysozoa</taxon>
        <taxon>Nematoda</taxon>
        <taxon>Chromadorea</taxon>
        <taxon>Rhabditida</taxon>
        <taxon>Rhabditina</taxon>
        <taxon>Rhabditomorpha</taxon>
        <taxon>Strongyloidea</taxon>
        <taxon>Ancylostomatidae</taxon>
        <taxon>Ancylostomatinae</taxon>
        <taxon>Ancylostoma</taxon>
    </lineage>
</organism>
<dbReference type="EMBL" id="KN750935">
    <property type="protein sequence ID" value="KIH50065.1"/>
    <property type="molecule type" value="Genomic_DNA"/>
</dbReference>
<evidence type="ECO:0000313" key="2">
    <source>
        <dbReference type="Proteomes" id="UP000054047"/>
    </source>
</evidence>
<dbReference type="SUPFAM" id="SSF56112">
    <property type="entry name" value="Protein kinase-like (PK-like)"/>
    <property type="match status" value="1"/>
</dbReference>
<dbReference type="AlphaFoldDB" id="A0A0C2FNB3"/>
<name>A0A0C2FNB3_9BILA</name>
<gene>
    <name evidence="1" type="ORF">ANCDUO_19859</name>
</gene>